<proteinExistence type="predicted"/>
<evidence type="ECO:0008006" key="3">
    <source>
        <dbReference type="Google" id="ProtNLM"/>
    </source>
</evidence>
<sequence length="78" mass="9100">MDSISCKRRRNKFVKDSEKNFREVYPCSFVDENRKGFLSLEQGDATMAKYEKKFTKLAKHVMTFVGDEEDMSSVLKGH</sequence>
<reference evidence="1 2" key="3">
    <citation type="journal article" date="2010" name="BMC Genomics">
        <title>Transcriptome sequencing and comparative analysis of cucumber flowers with different sex types.</title>
        <authorList>
            <person name="Guo S."/>
            <person name="Zheng Y."/>
            <person name="Joung J.G."/>
            <person name="Liu S."/>
            <person name="Zhang Z."/>
            <person name="Crasta O.R."/>
            <person name="Sobral B.W."/>
            <person name="Xu Y."/>
            <person name="Huang S."/>
            <person name="Fei Z."/>
        </authorList>
    </citation>
    <scope>NUCLEOTIDE SEQUENCE [LARGE SCALE GENOMIC DNA]</scope>
    <source>
        <strain evidence="2">cv. 9930</strain>
    </source>
</reference>
<keyword evidence="2" id="KW-1185">Reference proteome</keyword>
<reference evidence="1 2" key="2">
    <citation type="journal article" date="2009" name="PLoS ONE">
        <title>An integrated genetic and cytogenetic map of the cucumber genome.</title>
        <authorList>
            <person name="Ren Y."/>
            <person name="Zhang Z."/>
            <person name="Liu J."/>
            <person name="Staub J.E."/>
            <person name="Han Y."/>
            <person name="Cheng Z."/>
            <person name="Li X."/>
            <person name="Lu J."/>
            <person name="Miao H."/>
            <person name="Kang H."/>
            <person name="Xie B."/>
            <person name="Gu X."/>
            <person name="Wang X."/>
            <person name="Du Y."/>
            <person name="Jin W."/>
            <person name="Huang S."/>
        </authorList>
    </citation>
    <scope>NUCLEOTIDE SEQUENCE [LARGE SCALE GENOMIC DNA]</scope>
    <source>
        <strain evidence="2">cv. 9930</strain>
    </source>
</reference>
<accession>A0A0A0KFT5</accession>
<organism evidence="1 2">
    <name type="scientific">Cucumis sativus</name>
    <name type="common">Cucumber</name>
    <dbReference type="NCBI Taxonomy" id="3659"/>
    <lineage>
        <taxon>Eukaryota</taxon>
        <taxon>Viridiplantae</taxon>
        <taxon>Streptophyta</taxon>
        <taxon>Embryophyta</taxon>
        <taxon>Tracheophyta</taxon>
        <taxon>Spermatophyta</taxon>
        <taxon>Magnoliopsida</taxon>
        <taxon>eudicotyledons</taxon>
        <taxon>Gunneridae</taxon>
        <taxon>Pentapetalae</taxon>
        <taxon>rosids</taxon>
        <taxon>fabids</taxon>
        <taxon>Cucurbitales</taxon>
        <taxon>Cucurbitaceae</taxon>
        <taxon>Benincaseae</taxon>
        <taxon>Cucumis</taxon>
    </lineage>
</organism>
<dbReference type="Proteomes" id="UP000029981">
    <property type="component" value="Chromosome 6"/>
</dbReference>
<dbReference type="AlphaFoldDB" id="A0A0A0KFT5"/>
<dbReference type="EMBL" id="CM002927">
    <property type="protein sequence ID" value="KGN47714.1"/>
    <property type="molecule type" value="Genomic_DNA"/>
</dbReference>
<evidence type="ECO:0000313" key="1">
    <source>
        <dbReference type="EMBL" id="KGN47714.1"/>
    </source>
</evidence>
<name>A0A0A0KFT5_CUCSA</name>
<gene>
    <name evidence="1" type="ORF">Csa_6G383020</name>
</gene>
<protein>
    <recommendedName>
        <fullName evidence="3">Retrotransposon gag domain-containing protein</fullName>
    </recommendedName>
</protein>
<evidence type="ECO:0000313" key="2">
    <source>
        <dbReference type="Proteomes" id="UP000029981"/>
    </source>
</evidence>
<reference evidence="1 2" key="1">
    <citation type="journal article" date="2009" name="Nat. Genet.">
        <title>The genome of the cucumber, Cucumis sativus L.</title>
        <authorList>
            <person name="Huang S."/>
            <person name="Li R."/>
            <person name="Zhang Z."/>
            <person name="Li L."/>
            <person name="Gu X."/>
            <person name="Fan W."/>
            <person name="Lucas W.J."/>
            <person name="Wang X."/>
            <person name="Xie B."/>
            <person name="Ni P."/>
            <person name="Ren Y."/>
            <person name="Zhu H."/>
            <person name="Li J."/>
            <person name="Lin K."/>
            <person name="Jin W."/>
            <person name="Fei Z."/>
            <person name="Li G."/>
            <person name="Staub J."/>
            <person name="Kilian A."/>
            <person name="van der Vossen E.A."/>
            <person name="Wu Y."/>
            <person name="Guo J."/>
            <person name="He J."/>
            <person name="Jia Z."/>
            <person name="Ren Y."/>
            <person name="Tian G."/>
            <person name="Lu Y."/>
            <person name="Ruan J."/>
            <person name="Qian W."/>
            <person name="Wang M."/>
            <person name="Huang Q."/>
            <person name="Li B."/>
            <person name="Xuan Z."/>
            <person name="Cao J."/>
            <person name="Asan"/>
            <person name="Wu Z."/>
            <person name="Zhang J."/>
            <person name="Cai Q."/>
            <person name="Bai Y."/>
            <person name="Zhao B."/>
            <person name="Han Y."/>
            <person name="Li Y."/>
            <person name="Li X."/>
            <person name="Wang S."/>
            <person name="Shi Q."/>
            <person name="Liu S."/>
            <person name="Cho W.K."/>
            <person name="Kim J.Y."/>
            <person name="Xu Y."/>
            <person name="Heller-Uszynska K."/>
            <person name="Miao H."/>
            <person name="Cheng Z."/>
            <person name="Zhang S."/>
            <person name="Wu J."/>
            <person name="Yang Y."/>
            <person name="Kang H."/>
            <person name="Li M."/>
            <person name="Liang H."/>
            <person name="Ren X."/>
            <person name="Shi Z."/>
            <person name="Wen M."/>
            <person name="Jian M."/>
            <person name="Yang H."/>
            <person name="Zhang G."/>
            <person name="Yang Z."/>
            <person name="Chen R."/>
            <person name="Liu S."/>
            <person name="Li J."/>
            <person name="Ma L."/>
            <person name="Liu H."/>
            <person name="Zhou Y."/>
            <person name="Zhao J."/>
            <person name="Fang X."/>
            <person name="Li G."/>
            <person name="Fang L."/>
            <person name="Li Y."/>
            <person name="Liu D."/>
            <person name="Zheng H."/>
            <person name="Zhang Y."/>
            <person name="Qin N."/>
            <person name="Li Z."/>
            <person name="Yang G."/>
            <person name="Yang S."/>
            <person name="Bolund L."/>
            <person name="Kristiansen K."/>
            <person name="Zheng H."/>
            <person name="Li S."/>
            <person name="Zhang X."/>
            <person name="Yang H."/>
            <person name="Wang J."/>
            <person name="Sun R."/>
            <person name="Zhang B."/>
            <person name="Jiang S."/>
            <person name="Wang J."/>
            <person name="Du Y."/>
            <person name="Li S."/>
        </authorList>
    </citation>
    <scope>NUCLEOTIDE SEQUENCE [LARGE SCALE GENOMIC DNA]</scope>
    <source>
        <strain evidence="2">cv. 9930</strain>
    </source>
</reference>
<reference evidence="1 2" key="4">
    <citation type="journal article" date="2011" name="BMC Genomics">
        <title>RNA-Seq improves annotation of protein-coding genes in the cucumber genome.</title>
        <authorList>
            <person name="Li Z."/>
            <person name="Zhang Z."/>
            <person name="Yan P."/>
            <person name="Huang S."/>
            <person name="Fei Z."/>
            <person name="Lin K."/>
        </authorList>
    </citation>
    <scope>NUCLEOTIDE SEQUENCE [LARGE SCALE GENOMIC DNA]</scope>
    <source>
        <strain evidence="2">cv. 9930</strain>
    </source>
</reference>
<dbReference type="Gramene" id="KGN47714">
    <property type="protein sequence ID" value="KGN47714"/>
    <property type="gene ID" value="Csa_6G383020"/>
</dbReference>